<name>A0A409VMR4_9AGAR</name>
<evidence type="ECO:0000256" key="1">
    <source>
        <dbReference type="SAM" id="MobiDB-lite"/>
    </source>
</evidence>
<feature type="compositionally biased region" description="Low complexity" evidence="1">
    <location>
        <begin position="1"/>
        <end position="21"/>
    </location>
</feature>
<comment type="caution">
    <text evidence="3">The sequence shown here is derived from an EMBL/GenBank/DDBJ whole genome shotgun (WGS) entry which is preliminary data.</text>
</comment>
<dbReference type="InParanoid" id="A0A409VMR4"/>
<feature type="domain" description="DUF6593" evidence="2">
    <location>
        <begin position="76"/>
        <end position="164"/>
    </location>
</feature>
<proteinExistence type="predicted"/>
<dbReference type="AlphaFoldDB" id="A0A409VMR4"/>
<dbReference type="Pfam" id="PF20236">
    <property type="entry name" value="DUF6593"/>
    <property type="match status" value="1"/>
</dbReference>
<protein>
    <recommendedName>
        <fullName evidence="2">DUF6593 domain-containing protein</fullName>
    </recommendedName>
</protein>
<dbReference type="Proteomes" id="UP000284842">
    <property type="component" value="Unassembled WGS sequence"/>
</dbReference>
<dbReference type="EMBL" id="NHTK01006023">
    <property type="protein sequence ID" value="PPQ67561.1"/>
    <property type="molecule type" value="Genomic_DNA"/>
</dbReference>
<organism evidence="3 4">
    <name type="scientific">Panaeolus cyanescens</name>
    <dbReference type="NCBI Taxonomy" id="181874"/>
    <lineage>
        <taxon>Eukaryota</taxon>
        <taxon>Fungi</taxon>
        <taxon>Dikarya</taxon>
        <taxon>Basidiomycota</taxon>
        <taxon>Agaricomycotina</taxon>
        <taxon>Agaricomycetes</taxon>
        <taxon>Agaricomycetidae</taxon>
        <taxon>Agaricales</taxon>
        <taxon>Agaricineae</taxon>
        <taxon>Galeropsidaceae</taxon>
        <taxon>Panaeolus</taxon>
    </lineage>
</organism>
<sequence>MDSGRSSPSSSSTLAGSGRLSPIANRPTQTHDSLNETAASDPQDALPENLFQSTETLVNPTPPTTLIFDRNSVLFATLHSRAGPKYRVKTNSSVTRTDLCNVVDEQILGSIKRREIMPDVVLFPHRGKKSLRMNKWLKKIKGQEGVSPSAVLEAQNGRFVWRSGLDDYRLSGVFLALRRQHETIDPHRLLSRVTGSTNIGAYATK</sequence>
<feature type="region of interest" description="Disordered" evidence="1">
    <location>
        <begin position="1"/>
        <end position="44"/>
    </location>
</feature>
<gene>
    <name evidence="3" type="ORF">CVT24_002841</name>
</gene>
<evidence type="ECO:0000313" key="4">
    <source>
        <dbReference type="Proteomes" id="UP000284842"/>
    </source>
</evidence>
<dbReference type="InterPro" id="IPR046528">
    <property type="entry name" value="DUF6593"/>
</dbReference>
<evidence type="ECO:0000313" key="3">
    <source>
        <dbReference type="EMBL" id="PPQ67561.1"/>
    </source>
</evidence>
<keyword evidence="4" id="KW-1185">Reference proteome</keyword>
<evidence type="ECO:0000259" key="2">
    <source>
        <dbReference type="Pfam" id="PF20236"/>
    </source>
</evidence>
<dbReference type="OrthoDB" id="3256331at2759"/>
<reference evidence="3 4" key="1">
    <citation type="journal article" date="2018" name="Evol. Lett.">
        <title>Horizontal gene cluster transfer increased hallucinogenic mushroom diversity.</title>
        <authorList>
            <person name="Reynolds H.T."/>
            <person name="Vijayakumar V."/>
            <person name="Gluck-Thaler E."/>
            <person name="Korotkin H.B."/>
            <person name="Matheny P.B."/>
            <person name="Slot J.C."/>
        </authorList>
    </citation>
    <scope>NUCLEOTIDE SEQUENCE [LARGE SCALE GENOMIC DNA]</scope>
    <source>
        <strain evidence="3 4">2629</strain>
    </source>
</reference>
<feature type="compositionally biased region" description="Polar residues" evidence="1">
    <location>
        <begin position="26"/>
        <end position="40"/>
    </location>
</feature>
<accession>A0A409VMR4</accession>